<dbReference type="PROSITE" id="PS50275">
    <property type="entry name" value="SAC"/>
    <property type="match status" value="1"/>
</dbReference>
<dbReference type="InterPro" id="IPR022158">
    <property type="entry name" value="Inositol_phosphatase"/>
</dbReference>
<dbReference type="EMBL" id="MCGR01000091">
    <property type="protein sequence ID" value="ORY55311.1"/>
    <property type="molecule type" value="Genomic_DNA"/>
</dbReference>
<dbReference type="InterPro" id="IPR034753">
    <property type="entry name" value="hSac2"/>
</dbReference>
<evidence type="ECO:0000259" key="3">
    <source>
        <dbReference type="PROSITE" id="PS51791"/>
    </source>
</evidence>
<sequence length="967" mass="105671">MSLWKRSSQQSLPPSAVSQGFMSSSLHHRLAVSSSPAGLFLRPFDDSEGTYEGSSVKISWGSNPAPEAASDWKEEAESVLVVDGVAGILQGPGKHAYIVLIVDPTVAATLLDSRKSKILAVDGLVALPLSSHDYAHAAISKFSVKQAATRRRRAASVSTAGTAAGDETDETDETDSDSDSDDDTDAGTETEADARPPSIKPSPKRPFWQKPFAPRTATKTPAPAPASSAEGASTLEKAPTPPTESASMPLPELAAAATNPSPVDLEGERAAQELDGKVLAELLRSLRGMYFSYDTDITRSLQHKYEQVNSLSSSKDNGGGLIEPNPTLPLWRRADRRFFWNAHLMAPFIEAGLHSYVVVLQQGFVGHVSILLPLQSPTTLSATPPSAPSSIKLELILITRRSVERPGLRYQRRGVNASGGVANFCETEFVVGATPDADRLHVSSFVQTRGSIPLEWGQSPWALKPAPFLARPMEESLPFMTKHFNTQLKHYGRQIIVNLAETTGKEAVVVDAYREGVKAMGNEAVKYVEFDFHNECKGMRYENISKLISNLTDDLEDLQSFWATDDRVFSTQSGAIRTNCIDCLDRTNVVQSALARAFLNRHLVHLGITSQQEVGMHDGLDIAFNGLWADNGDAISREYAGTSALKGDFTRTGKRNWRGAMNDASNSVARLLQSTVTDFFRQAVIDYVLAVNLNVFSEFAERLETSDPGQILRLRKIREEAIETSTSQVLAEGETKVAAWTLLSPTEADVVRSPKNLYQERILLISNKAVYSIEYEYNLQKVVSFTRIPTGDIVSLQIGAYILSALEPSTRDAEENYGLLIRFRDHSATERIHTYTIKSFKLPSARSSSAAAPTDSSSLPVDESKVRFLAFKALRRDAVRANDGQSRIIDRRETSSADGGESGSGKTAKELVKSIVGVLREEGEKGGATEEGDKWVVEKDIISLAESRAHTTIVDRLGRSLQKAIWW</sequence>
<feature type="region of interest" description="Disordered" evidence="1">
    <location>
        <begin position="885"/>
        <end position="907"/>
    </location>
</feature>
<reference evidence="4 5" key="1">
    <citation type="submission" date="2016-07" db="EMBL/GenBank/DDBJ databases">
        <title>Pervasive Adenine N6-methylation of Active Genes in Fungi.</title>
        <authorList>
            <consortium name="DOE Joint Genome Institute"/>
            <person name="Mondo S.J."/>
            <person name="Dannebaum R.O."/>
            <person name="Kuo R.C."/>
            <person name="Labutti K."/>
            <person name="Haridas S."/>
            <person name="Kuo A."/>
            <person name="Salamov A."/>
            <person name="Ahrendt S.R."/>
            <person name="Lipzen A."/>
            <person name="Sullivan W."/>
            <person name="Andreopoulos W.B."/>
            <person name="Clum A."/>
            <person name="Lindquist E."/>
            <person name="Daum C."/>
            <person name="Ramamoorthy G.K."/>
            <person name="Gryganskyi A."/>
            <person name="Culley D."/>
            <person name="Magnuson J.K."/>
            <person name="James T.Y."/>
            <person name="O'Malley M.A."/>
            <person name="Stajich J.E."/>
            <person name="Spatafora J.W."/>
            <person name="Visel A."/>
            <person name="Grigoriev I.V."/>
        </authorList>
    </citation>
    <scope>NUCLEOTIDE SEQUENCE [LARGE SCALE GENOMIC DNA]</scope>
    <source>
        <strain evidence="4 5">62-1032</strain>
    </source>
</reference>
<keyword evidence="5" id="KW-1185">Reference proteome</keyword>
<feature type="compositionally biased region" description="Low complexity" evidence="1">
    <location>
        <begin position="155"/>
        <end position="165"/>
    </location>
</feature>
<evidence type="ECO:0000313" key="4">
    <source>
        <dbReference type="EMBL" id="ORY55311.1"/>
    </source>
</evidence>
<feature type="region of interest" description="Disordered" evidence="1">
    <location>
        <begin position="153"/>
        <end position="248"/>
    </location>
</feature>
<evidence type="ECO:0000259" key="2">
    <source>
        <dbReference type="PROSITE" id="PS50275"/>
    </source>
</evidence>
<gene>
    <name evidence="4" type="ORF">BCR35DRAFT_348298</name>
</gene>
<dbReference type="PROSITE" id="PS51791">
    <property type="entry name" value="HSAC2"/>
    <property type="match status" value="1"/>
</dbReference>
<dbReference type="Proteomes" id="UP000193467">
    <property type="component" value="Unassembled WGS sequence"/>
</dbReference>
<dbReference type="PANTHER" id="PTHR45662">
    <property type="entry name" value="PHOSPHATIDYLINOSITIDE PHOSPHATASE SAC1"/>
    <property type="match status" value="1"/>
</dbReference>
<name>A0A1Y2D7R7_9BASI</name>
<comment type="caution">
    <text evidence="4">The sequence shown here is derived from an EMBL/GenBank/DDBJ whole genome shotgun (WGS) entry which is preliminary data.</text>
</comment>
<feature type="compositionally biased region" description="Low complexity" evidence="1">
    <location>
        <begin position="213"/>
        <end position="234"/>
    </location>
</feature>
<dbReference type="InterPro" id="IPR002013">
    <property type="entry name" value="SAC_dom"/>
</dbReference>
<feature type="compositionally biased region" description="Acidic residues" evidence="1">
    <location>
        <begin position="166"/>
        <end position="191"/>
    </location>
</feature>
<dbReference type="Pfam" id="PF02383">
    <property type="entry name" value="Syja_N"/>
    <property type="match status" value="1"/>
</dbReference>
<feature type="domain" description="SAC" evidence="2">
    <location>
        <begin position="280"/>
        <end position="641"/>
    </location>
</feature>
<organism evidence="4 5">
    <name type="scientific">Leucosporidium creatinivorum</name>
    <dbReference type="NCBI Taxonomy" id="106004"/>
    <lineage>
        <taxon>Eukaryota</taxon>
        <taxon>Fungi</taxon>
        <taxon>Dikarya</taxon>
        <taxon>Basidiomycota</taxon>
        <taxon>Pucciniomycotina</taxon>
        <taxon>Microbotryomycetes</taxon>
        <taxon>Leucosporidiales</taxon>
        <taxon>Leucosporidium</taxon>
    </lineage>
</organism>
<dbReference type="InParanoid" id="A0A1Y2D7R7"/>
<dbReference type="Pfam" id="PF12456">
    <property type="entry name" value="hSac2"/>
    <property type="match status" value="1"/>
</dbReference>
<dbReference type="GO" id="GO:0046856">
    <property type="term" value="P:phosphatidylinositol dephosphorylation"/>
    <property type="evidence" value="ECO:0007669"/>
    <property type="project" value="TreeGrafter"/>
</dbReference>
<dbReference type="OrthoDB" id="405996at2759"/>
<dbReference type="STRING" id="106004.A0A1Y2D7R7"/>
<dbReference type="GO" id="GO:0005783">
    <property type="term" value="C:endoplasmic reticulum"/>
    <property type="evidence" value="ECO:0007669"/>
    <property type="project" value="TreeGrafter"/>
</dbReference>
<proteinExistence type="predicted"/>
<feature type="domain" description="HSac2" evidence="3">
    <location>
        <begin position="712"/>
        <end position="867"/>
    </location>
</feature>
<protein>
    <submittedName>
        <fullName evidence="4">SacI homology domain-domain-containing protein</fullName>
    </submittedName>
</protein>
<dbReference type="GO" id="GO:0043812">
    <property type="term" value="F:phosphatidylinositol-4-phosphate phosphatase activity"/>
    <property type="evidence" value="ECO:0007669"/>
    <property type="project" value="TreeGrafter"/>
</dbReference>
<dbReference type="PANTHER" id="PTHR45662:SF7">
    <property type="entry name" value="SACI DOMAIN PROTEIN (AFU_ORTHOLOGUE AFUA_1G15890)"/>
    <property type="match status" value="1"/>
</dbReference>
<evidence type="ECO:0000256" key="1">
    <source>
        <dbReference type="SAM" id="MobiDB-lite"/>
    </source>
</evidence>
<evidence type="ECO:0000313" key="5">
    <source>
        <dbReference type="Proteomes" id="UP000193467"/>
    </source>
</evidence>
<dbReference type="AlphaFoldDB" id="A0A1Y2D7R7"/>
<accession>A0A1Y2D7R7</accession>